<keyword evidence="3" id="KW-1185">Reference proteome</keyword>
<reference evidence="2 3" key="1">
    <citation type="submission" date="2023-03" db="EMBL/GenBank/DDBJ databases">
        <title>Bacillus Genome Sequencing.</title>
        <authorList>
            <person name="Dunlap C."/>
        </authorList>
    </citation>
    <scope>NUCLEOTIDE SEQUENCE [LARGE SCALE GENOMIC DNA]</scope>
    <source>
        <strain evidence="2 3">BD-533</strain>
    </source>
</reference>
<dbReference type="Proteomes" id="UP001338137">
    <property type="component" value="Unassembled WGS sequence"/>
</dbReference>
<name>A0ABU6GBE1_9BACL</name>
<evidence type="ECO:0000313" key="2">
    <source>
        <dbReference type="EMBL" id="MEC0231256.1"/>
    </source>
</evidence>
<protein>
    <submittedName>
        <fullName evidence="2">Helix-turn-helix transcriptional regulator</fullName>
    </submittedName>
</protein>
<dbReference type="Pfam" id="PF01381">
    <property type="entry name" value="HTH_3"/>
    <property type="match status" value="1"/>
</dbReference>
<feature type="domain" description="HTH cro/C1-type" evidence="1">
    <location>
        <begin position="10"/>
        <end position="65"/>
    </location>
</feature>
<dbReference type="SUPFAM" id="SSF47413">
    <property type="entry name" value="lambda repressor-like DNA-binding domains"/>
    <property type="match status" value="1"/>
</dbReference>
<dbReference type="SMART" id="SM00530">
    <property type="entry name" value="HTH_XRE"/>
    <property type="match status" value="1"/>
</dbReference>
<proteinExistence type="predicted"/>
<dbReference type="EMBL" id="JARLKY010000090">
    <property type="protein sequence ID" value="MEC0231256.1"/>
    <property type="molecule type" value="Genomic_DNA"/>
</dbReference>
<comment type="caution">
    <text evidence="2">The sequence shown here is derived from an EMBL/GenBank/DDBJ whole genome shotgun (WGS) entry which is preliminary data.</text>
</comment>
<dbReference type="Gene3D" id="1.10.260.40">
    <property type="entry name" value="lambda repressor-like DNA-binding domains"/>
    <property type="match status" value="1"/>
</dbReference>
<gene>
    <name evidence="2" type="ORF">P4I72_29580</name>
</gene>
<dbReference type="InterPro" id="IPR001387">
    <property type="entry name" value="Cro/C1-type_HTH"/>
</dbReference>
<dbReference type="InterPro" id="IPR010982">
    <property type="entry name" value="Lambda_DNA-bd_dom_sf"/>
</dbReference>
<accession>A0ABU6GBE1</accession>
<dbReference type="PROSITE" id="PS50943">
    <property type="entry name" value="HTH_CROC1"/>
    <property type="match status" value="1"/>
</dbReference>
<organism evidence="2 3">
    <name type="scientific">Paenibacillus alba</name>
    <dbReference type="NCBI Taxonomy" id="1197127"/>
    <lineage>
        <taxon>Bacteria</taxon>
        <taxon>Bacillati</taxon>
        <taxon>Bacillota</taxon>
        <taxon>Bacilli</taxon>
        <taxon>Bacillales</taxon>
        <taxon>Paenibacillaceae</taxon>
        <taxon>Paenibacillus</taxon>
    </lineage>
</organism>
<sequence>MNPAEFGIYIKNLRKSKKLTIRQLDIFSGVSHSYISQIERGVRGISSPDILEKLSKPLGVMYEELMKVAGYINAEEKDTPLTDEHEHILGLIPIEVMKELSFLPKERQEFIIEQLKSSVDISIRQLTNGNKKNK</sequence>
<evidence type="ECO:0000313" key="3">
    <source>
        <dbReference type="Proteomes" id="UP001338137"/>
    </source>
</evidence>
<evidence type="ECO:0000259" key="1">
    <source>
        <dbReference type="PROSITE" id="PS50943"/>
    </source>
</evidence>
<dbReference type="CDD" id="cd00093">
    <property type="entry name" value="HTH_XRE"/>
    <property type="match status" value="1"/>
</dbReference>
<dbReference type="RefSeq" id="WP_326075224.1">
    <property type="nucleotide sequence ID" value="NZ_JARLKY010000090.1"/>
</dbReference>